<dbReference type="AlphaFoldDB" id="A0A6G1HWY3"/>
<accession>A0A6G1HWY3</accession>
<sequence length="204" mass="22615">MFTTVSFYQQAEKGFSVILHMTALSSTDLLSFPERGLPPSPNPLSHPEGIQAAAYPTTRNQQHSGTMKQLNPCPTPETAVPQPNDPITHRSFLPVAHANSPWRKDAHRELRLPPPQQIICPGPWIQSRGLISYARQLTLKDTVICSACAHCGLNAPAILTSYWTQERHVMRLPYGACDSLTGRYELRPRLLEGQGEIRTGRALG</sequence>
<gene>
    <name evidence="1" type="ORF">EJ06DRAFT_427679</name>
</gene>
<keyword evidence="2" id="KW-1185">Reference proteome</keyword>
<evidence type="ECO:0000313" key="1">
    <source>
        <dbReference type="EMBL" id="KAF2400376.1"/>
    </source>
</evidence>
<dbReference type="EMBL" id="ML996695">
    <property type="protein sequence ID" value="KAF2400376.1"/>
    <property type="molecule type" value="Genomic_DNA"/>
</dbReference>
<organism evidence="1 2">
    <name type="scientific">Trichodelitschia bisporula</name>
    <dbReference type="NCBI Taxonomy" id="703511"/>
    <lineage>
        <taxon>Eukaryota</taxon>
        <taxon>Fungi</taxon>
        <taxon>Dikarya</taxon>
        <taxon>Ascomycota</taxon>
        <taxon>Pezizomycotina</taxon>
        <taxon>Dothideomycetes</taxon>
        <taxon>Dothideomycetes incertae sedis</taxon>
        <taxon>Phaeotrichales</taxon>
        <taxon>Phaeotrichaceae</taxon>
        <taxon>Trichodelitschia</taxon>
    </lineage>
</organism>
<proteinExistence type="predicted"/>
<dbReference type="Proteomes" id="UP000799640">
    <property type="component" value="Unassembled WGS sequence"/>
</dbReference>
<reference evidence="1" key="1">
    <citation type="journal article" date="2020" name="Stud. Mycol.">
        <title>101 Dothideomycetes genomes: a test case for predicting lifestyles and emergence of pathogens.</title>
        <authorList>
            <person name="Haridas S."/>
            <person name="Albert R."/>
            <person name="Binder M."/>
            <person name="Bloem J."/>
            <person name="Labutti K."/>
            <person name="Salamov A."/>
            <person name="Andreopoulos B."/>
            <person name="Baker S."/>
            <person name="Barry K."/>
            <person name="Bills G."/>
            <person name="Bluhm B."/>
            <person name="Cannon C."/>
            <person name="Castanera R."/>
            <person name="Culley D."/>
            <person name="Daum C."/>
            <person name="Ezra D."/>
            <person name="Gonzalez J."/>
            <person name="Henrissat B."/>
            <person name="Kuo A."/>
            <person name="Liang C."/>
            <person name="Lipzen A."/>
            <person name="Lutzoni F."/>
            <person name="Magnuson J."/>
            <person name="Mondo S."/>
            <person name="Nolan M."/>
            <person name="Ohm R."/>
            <person name="Pangilinan J."/>
            <person name="Park H.-J."/>
            <person name="Ramirez L."/>
            <person name="Alfaro M."/>
            <person name="Sun H."/>
            <person name="Tritt A."/>
            <person name="Yoshinaga Y."/>
            <person name="Zwiers L.-H."/>
            <person name="Turgeon B."/>
            <person name="Goodwin S."/>
            <person name="Spatafora J."/>
            <person name="Crous P."/>
            <person name="Grigoriev I."/>
        </authorList>
    </citation>
    <scope>NUCLEOTIDE SEQUENCE</scope>
    <source>
        <strain evidence="1">CBS 262.69</strain>
    </source>
</reference>
<evidence type="ECO:0000313" key="2">
    <source>
        <dbReference type="Proteomes" id="UP000799640"/>
    </source>
</evidence>
<protein>
    <submittedName>
        <fullName evidence="1">Uncharacterized protein</fullName>
    </submittedName>
</protein>
<name>A0A6G1HWY3_9PEZI</name>